<dbReference type="EMBL" id="JALLKP010000001">
    <property type="protein sequence ID" value="KAK2197625.1"/>
    <property type="molecule type" value="Genomic_DNA"/>
</dbReference>
<comment type="caution">
    <text evidence="2">The sequence shown here is derived from an EMBL/GenBank/DDBJ whole genome shotgun (WGS) entry which is preliminary data.</text>
</comment>
<dbReference type="SUPFAM" id="SSF52540">
    <property type="entry name" value="P-loop containing nucleoside triphosphate hydrolases"/>
    <property type="match status" value="1"/>
</dbReference>
<evidence type="ECO:0000256" key="1">
    <source>
        <dbReference type="ARBA" id="ARBA00022705"/>
    </source>
</evidence>
<dbReference type="Gene3D" id="1.10.8.60">
    <property type="match status" value="1"/>
</dbReference>
<keyword evidence="2" id="KW-0378">Hydrolase</keyword>
<dbReference type="Gene3D" id="3.40.50.300">
    <property type="entry name" value="P-loop containing nucleotide triphosphate hydrolases"/>
    <property type="match status" value="1"/>
</dbReference>
<dbReference type="GO" id="GO:0005634">
    <property type="term" value="C:nucleus"/>
    <property type="evidence" value="ECO:0007669"/>
    <property type="project" value="TreeGrafter"/>
</dbReference>
<dbReference type="Proteomes" id="UP001214638">
    <property type="component" value="Unassembled WGS sequence"/>
</dbReference>
<organism evidence="2 3">
    <name type="scientific">Babesia duncani</name>
    <dbReference type="NCBI Taxonomy" id="323732"/>
    <lineage>
        <taxon>Eukaryota</taxon>
        <taxon>Sar</taxon>
        <taxon>Alveolata</taxon>
        <taxon>Apicomplexa</taxon>
        <taxon>Aconoidasida</taxon>
        <taxon>Piroplasmida</taxon>
        <taxon>Babesiidae</taxon>
        <taxon>Babesia</taxon>
    </lineage>
</organism>
<dbReference type="GeneID" id="94334926"/>
<dbReference type="RefSeq" id="XP_067804467.1">
    <property type="nucleotide sequence ID" value="XM_067945676.1"/>
</dbReference>
<reference evidence="2" key="1">
    <citation type="journal article" date="2023" name="Nat. Microbiol.">
        <title>Babesia duncani multi-omics identifies virulence factors and drug targets.</title>
        <authorList>
            <person name="Singh P."/>
            <person name="Lonardi S."/>
            <person name="Liang Q."/>
            <person name="Vydyam P."/>
            <person name="Khabirova E."/>
            <person name="Fang T."/>
            <person name="Gihaz S."/>
            <person name="Thekkiniath J."/>
            <person name="Munshi M."/>
            <person name="Abel S."/>
            <person name="Ciampossin L."/>
            <person name="Batugedara G."/>
            <person name="Gupta M."/>
            <person name="Lu X.M."/>
            <person name="Lenz T."/>
            <person name="Chakravarty S."/>
            <person name="Cornillot E."/>
            <person name="Hu Y."/>
            <person name="Ma W."/>
            <person name="Gonzalez L.M."/>
            <person name="Sanchez S."/>
            <person name="Estrada K."/>
            <person name="Sanchez-Flores A."/>
            <person name="Montero E."/>
            <person name="Harb O.S."/>
            <person name="Le Roch K.G."/>
            <person name="Mamoun C.B."/>
        </authorList>
    </citation>
    <scope>NUCLEOTIDE SEQUENCE</scope>
    <source>
        <strain evidence="2">WA1</strain>
    </source>
</reference>
<sequence>MLWIDKHCPKHLHELRCHKEVNDLLINLVNKSHEELPHLLFYGPSGAGKRVRILATLRAVFGDRVDKVKPDVISNKDSNSEILVSQSDSHIQIPCPELGSRDRVIVQDIIRNLCSAPSGATYFTKGPCYRVFLFEDAEALTHAAQAALRRTMETYIKNARMFLHVRQLSRIMPPLRSRCLCIRIGSHSIQEIVGVLRNICNLENISPGQASDTMLTNIAESSGRNLRRAILSLETVATSGFTLNTKGIMLPWERSISNIVKTILGNQTPSALV</sequence>
<keyword evidence="1" id="KW-0235">DNA replication</keyword>
<dbReference type="GO" id="GO:0006261">
    <property type="term" value="P:DNA-templated DNA replication"/>
    <property type="evidence" value="ECO:0007669"/>
    <property type="project" value="TreeGrafter"/>
</dbReference>
<evidence type="ECO:0000313" key="2">
    <source>
        <dbReference type="EMBL" id="KAK2197625.1"/>
    </source>
</evidence>
<dbReference type="GO" id="GO:0003689">
    <property type="term" value="F:DNA clamp loader activity"/>
    <property type="evidence" value="ECO:0007669"/>
    <property type="project" value="TreeGrafter"/>
</dbReference>
<dbReference type="PANTHER" id="PTHR11669">
    <property type="entry name" value="REPLICATION FACTOR C / DNA POLYMERASE III GAMMA-TAU SUBUNIT"/>
    <property type="match status" value="1"/>
</dbReference>
<dbReference type="GO" id="GO:0016787">
    <property type="term" value="F:hydrolase activity"/>
    <property type="evidence" value="ECO:0007669"/>
    <property type="project" value="UniProtKB-KW"/>
</dbReference>
<keyword evidence="3" id="KW-1185">Reference proteome</keyword>
<dbReference type="InterPro" id="IPR027417">
    <property type="entry name" value="P-loop_NTPase"/>
</dbReference>
<proteinExistence type="predicted"/>
<name>A0AAD9PMX4_9APIC</name>
<dbReference type="PANTHER" id="PTHR11669:SF1">
    <property type="entry name" value="REPLICATION FACTOR C SUBUNIT 3"/>
    <property type="match status" value="1"/>
</dbReference>
<dbReference type="Pfam" id="PF13177">
    <property type="entry name" value="DNA_pol3_delta2"/>
    <property type="match status" value="1"/>
</dbReference>
<dbReference type="Pfam" id="PF21960">
    <property type="entry name" value="RCF1-5-like_lid"/>
    <property type="match status" value="1"/>
</dbReference>
<evidence type="ECO:0000313" key="3">
    <source>
        <dbReference type="Proteomes" id="UP001214638"/>
    </source>
</evidence>
<accession>A0AAD9PMX4</accession>
<dbReference type="GO" id="GO:0006281">
    <property type="term" value="P:DNA repair"/>
    <property type="evidence" value="ECO:0007669"/>
    <property type="project" value="TreeGrafter"/>
</dbReference>
<dbReference type="GO" id="GO:0005663">
    <property type="term" value="C:DNA replication factor C complex"/>
    <property type="evidence" value="ECO:0007669"/>
    <property type="project" value="TreeGrafter"/>
</dbReference>
<dbReference type="KEGG" id="bdw:94334926"/>
<protein>
    <submittedName>
        <fullName evidence="2">P-loop containing nucleoside triphosphate hydrolase</fullName>
    </submittedName>
</protein>
<dbReference type="AlphaFoldDB" id="A0AAD9PMX4"/>
<dbReference type="InterPro" id="IPR050238">
    <property type="entry name" value="DNA_Rep/Repair_Clamp_Loader"/>
</dbReference>
<gene>
    <name evidence="2" type="ORF">BdWA1_000628</name>
</gene>